<feature type="compositionally biased region" description="Low complexity" evidence="10">
    <location>
        <begin position="125"/>
        <end position="135"/>
    </location>
</feature>
<evidence type="ECO:0000313" key="12">
    <source>
        <dbReference type="Proteomes" id="UP000504638"/>
    </source>
</evidence>
<feature type="non-terminal residue" evidence="11">
    <location>
        <position position="1"/>
    </location>
</feature>
<name>A0A6G1FY50_9PEZI</name>
<dbReference type="EMBL" id="ML975165">
    <property type="protein sequence ID" value="KAF1810620.1"/>
    <property type="molecule type" value="Genomic_DNA"/>
</dbReference>
<reference evidence="11 13" key="1">
    <citation type="submission" date="2020-01" db="EMBL/GenBank/DDBJ databases">
        <authorList>
            <consortium name="DOE Joint Genome Institute"/>
            <person name="Haridas S."/>
            <person name="Albert R."/>
            <person name="Binder M."/>
            <person name="Bloem J."/>
            <person name="Labutti K."/>
            <person name="Salamov A."/>
            <person name="Andreopoulos B."/>
            <person name="Baker S.E."/>
            <person name="Barry K."/>
            <person name="Bills G."/>
            <person name="Bluhm B.H."/>
            <person name="Cannon C."/>
            <person name="Castanera R."/>
            <person name="Culley D.E."/>
            <person name="Daum C."/>
            <person name="Ezra D."/>
            <person name="Gonzalez J.B."/>
            <person name="Henrissat B."/>
            <person name="Kuo A."/>
            <person name="Liang C."/>
            <person name="Lipzen A."/>
            <person name="Lutzoni F."/>
            <person name="Magnuson J."/>
            <person name="Mondo S."/>
            <person name="Nolan M."/>
            <person name="Ohm R."/>
            <person name="Pangilinan J."/>
            <person name="Park H.-J."/>
            <person name="Ramirez L."/>
            <person name="Alfaro M."/>
            <person name="Sun H."/>
            <person name="Tritt A."/>
            <person name="Yoshinaga Y."/>
            <person name="Zwiers L.-H."/>
            <person name="Turgeon B.G."/>
            <person name="Goodwin S.B."/>
            <person name="Spatafora J.W."/>
            <person name="Crous P.W."/>
            <person name="Grigoriev I.V."/>
        </authorList>
    </citation>
    <scope>NUCLEOTIDE SEQUENCE</scope>
    <source>
        <strain evidence="11 13">CBS 781.70</strain>
    </source>
</reference>
<reference evidence="13" key="3">
    <citation type="submission" date="2025-04" db="UniProtKB">
        <authorList>
            <consortium name="RefSeq"/>
        </authorList>
    </citation>
    <scope>IDENTIFICATION</scope>
    <source>
        <strain evidence="13">CBS 781.70</strain>
    </source>
</reference>
<dbReference type="GeneID" id="54416196"/>
<dbReference type="GO" id="GO:0005829">
    <property type="term" value="C:cytosol"/>
    <property type="evidence" value="ECO:0007669"/>
    <property type="project" value="UniProtKB-SubCell"/>
</dbReference>
<dbReference type="Pfam" id="PF10224">
    <property type="entry name" value="DUF2205"/>
    <property type="match status" value="1"/>
</dbReference>
<reference evidence="13" key="2">
    <citation type="submission" date="2020-04" db="EMBL/GenBank/DDBJ databases">
        <authorList>
            <consortium name="NCBI Genome Project"/>
        </authorList>
    </citation>
    <scope>NUCLEOTIDE SEQUENCE</scope>
    <source>
        <strain evidence="13">CBS 781.70</strain>
    </source>
</reference>
<keyword evidence="6" id="KW-0963">Cytoplasm</keyword>
<evidence type="ECO:0000256" key="7">
    <source>
        <dbReference type="ARBA" id="ARBA00023034"/>
    </source>
</evidence>
<comment type="subcellular location">
    <subcellularLocation>
        <location evidence="3">Cytoplasm</location>
        <location evidence="3">Cytosol</location>
    </subcellularLocation>
    <subcellularLocation>
        <location evidence="2">Golgi apparatus membrane</location>
        <topology evidence="2">Peripheral membrane protein</topology>
        <orientation evidence="2">Cytoplasmic side</orientation>
    </subcellularLocation>
    <subcellularLocation>
        <location evidence="4">Golgi apparatus</location>
        <location evidence="4">trans-Golgi network</location>
    </subcellularLocation>
</comment>
<evidence type="ECO:0000256" key="1">
    <source>
        <dbReference type="ARBA" id="ARBA00002743"/>
    </source>
</evidence>
<dbReference type="Gene3D" id="1.20.5.170">
    <property type="match status" value="1"/>
</dbReference>
<dbReference type="AlphaFoldDB" id="A0A6G1FY50"/>
<feature type="non-terminal residue" evidence="11">
    <location>
        <position position="144"/>
    </location>
</feature>
<evidence type="ECO:0000256" key="5">
    <source>
        <dbReference type="ARBA" id="ARBA00010880"/>
    </source>
</evidence>
<evidence type="ECO:0000256" key="2">
    <source>
        <dbReference type="ARBA" id="ARBA00004255"/>
    </source>
</evidence>
<evidence type="ECO:0008006" key="14">
    <source>
        <dbReference type="Google" id="ProtNLM"/>
    </source>
</evidence>
<evidence type="ECO:0000256" key="4">
    <source>
        <dbReference type="ARBA" id="ARBA00004601"/>
    </source>
</evidence>
<dbReference type="GO" id="GO:0000139">
    <property type="term" value="C:Golgi membrane"/>
    <property type="evidence" value="ECO:0007669"/>
    <property type="project" value="UniProtKB-SubCell"/>
</dbReference>
<dbReference type="Proteomes" id="UP000504638">
    <property type="component" value="Unplaced"/>
</dbReference>
<feature type="region of interest" description="Disordered" evidence="10">
    <location>
        <begin position="1"/>
        <end position="69"/>
    </location>
</feature>
<evidence type="ECO:0000256" key="6">
    <source>
        <dbReference type="ARBA" id="ARBA00022490"/>
    </source>
</evidence>
<evidence type="ECO:0000256" key="8">
    <source>
        <dbReference type="ARBA" id="ARBA00023054"/>
    </source>
</evidence>
<dbReference type="OrthoDB" id="2163284at2759"/>
<organism evidence="11">
    <name type="scientific">Eremomyces bilateralis CBS 781.70</name>
    <dbReference type="NCBI Taxonomy" id="1392243"/>
    <lineage>
        <taxon>Eukaryota</taxon>
        <taxon>Fungi</taxon>
        <taxon>Dikarya</taxon>
        <taxon>Ascomycota</taxon>
        <taxon>Pezizomycotina</taxon>
        <taxon>Dothideomycetes</taxon>
        <taxon>Dothideomycetes incertae sedis</taxon>
        <taxon>Eremomycetales</taxon>
        <taxon>Eremomycetaceae</taxon>
        <taxon>Eremomyces</taxon>
    </lineage>
</organism>
<accession>A0A6G1FY50</accession>
<dbReference type="InterPro" id="IPR019357">
    <property type="entry name" value="SCOC"/>
</dbReference>
<dbReference type="RefSeq" id="XP_033532251.1">
    <property type="nucleotide sequence ID" value="XM_033675626.1"/>
</dbReference>
<keyword evidence="8" id="KW-0175">Coiled coil</keyword>
<evidence type="ECO:0000256" key="3">
    <source>
        <dbReference type="ARBA" id="ARBA00004514"/>
    </source>
</evidence>
<evidence type="ECO:0000313" key="11">
    <source>
        <dbReference type="EMBL" id="KAF1810620.1"/>
    </source>
</evidence>
<sequence length="144" mass="15960">DASPSSTDSGVRRPQHRTLSRPDLARKHSSSIIVSRDTPNIEIEINEEEYDEGDARTMSPRRSSEEIDRMGEDARQALIEQSKVLQQTLSDIVEQVESIRTEHDKLESGNNFLQSYIGDLMAASKITSTSSSSKPGKGKSRGVK</sequence>
<feature type="region of interest" description="Disordered" evidence="10">
    <location>
        <begin position="125"/>
        <end position="144"/>
    </location>
</feature>
<dbReference type="PANTHER" id="PTHR21614">
    <property type="entry name" value="SHORT COILED COIL PROTEIN"/>
    <property type="match status" value="1"/>
</dbReference>
<gene>
    <name evidence="11 13" type="ORF">P152DRAFT_376502</name>
</gene>
<keyword evidence="12" id="KW-1185">Reference proteome</keyword>
<comment type="function">
    <text evidence="1">Positive regulator of amino acid starvation-induced autophagy.</text>
</comment>
<proteinExistence type="inferred from homology"/>
<dbReference type="GO" id="GO:0005802">
    <property type="term" value="C:trans-Golgi network"/>
    <property type="evidence" value="ECO:0007669"/>
    <property type="project" value="TreeGrafter"/>
</dbReference>
<dbReference type="PANTHER" id="PTHR21614:SF0">
    <property type="entry name" value="GEO08385P1"/>
    <property type="match status" value="1"/>
</dbReference>
<evidence type="ECO:0000256" key="9">
    <source>
        <dbReference type="ARBA" id="ARBA00023136"/>
    </source>
</evidence>
<keyword evidence="9" id="KW-0472">Membrane</keyword>
<keyword evidence="7" id="KW-0333">Golgi apparatus</keyword>
<evidence type="ECO:0000313" key="13">
    <source>
        <dbReference type="RefSeq" id="XP_033532251.1"/>
    </source>
</evidence>
<protein>
    <recommendedName>
        <fullName evidence="14">BZIP transcription factor</fullName>
    </recommendedName>
</protein>
<comment type="similarity">
    <text evidence="5">Belongs to the SCOC family.</text>
</comment>
<evidence type="ECO:0000256" key="10">
    <source>
        <dbReference type="SAM" id="MobiDB-lite"/>
    </source>
</evidence>